<comment type="caution">
    <text evidence="2">The sequence shown here is derived from an EMBL/GenBank/DDBJ whole genome shotgun (WGS) entry which is preliminary data.</text>
</comment>
<name>A0A2H0YUD0_9BACT</name>
<dbReference type="Pfam" id="PF02624">
    <property type="entry name" value="YcaO"/>
    <property type="match status" value="1"/>
</dbReference>
<organism evidence="2 3">
    <name type="scientific">Candidatus Kerfeldbacteria bacterium CG08_land_8_20_14_0_20_42_7</name>
    <dbReference type="NCBI Taxonomy" id="2014245"/>
    <lineage>
        <taxon>Bacteria</taxon>
        <taxon>Candidatus Kerfeldiibacteriota</taxon>
    </lineage>
</organism>
<dbReference type="Proteomes" id="UP000228711">
    <property type="component" value="Unassembled WGS sequence"/>
</dbReference>
<dbReference type="PANTHER" id="PTHR37809:SF1">
    <property type="entry name" value="RIBOSOMAL PROTEIN S12 METHYLTHIOTRANSFERASE ACCESSORY FACTOR YCAO"/>
    <property type="match status" value="1"/>
</dbReference>
<evidence type="ECO:0000259" key="1">
    <source>
        <dbReference type="PROSITE" id="PS51664"/>
    </source>
</evidence>
<reference evidence="3" key="1">
    <citation type="submission" date="2017-09" db="EMBL/GenBank/DDBJ databases">
        <title>Depth-based differentiation of microbial function through sediment-hosted aquifers and enrichment of novel symbionts in the deep terrestrial subsurface.</title>
        <authorList>
            <person name="Probst A.J."/>
            <person name="Ladd B."/>
            <person name="Jarett J.K."/>
            <person name="Geller-Mcgrath D.E."/>
            <person name="Sieber C.M.K."/>
            <person name="Emerson J.B."/>
            <person name="Anantharaman K."/>
            <person name="Thomas B.C."/>
            <person name="Malmstrom R."/>
            <person name="Stieglmeier M."/>
            <person name="Klingl A."/>
            <person name="Woyke T."/>
            <person name="Ryan C.M."/>
            <person name="Banfield J.F."/>
        </authorList>
    </citation>
    <scope>NUCLEOTIDE SEQUENCE [LARGE SCALE GENOMIC DNA]</scope>
</reference>
<dbReference type="PROSITE" id="PS51664">
    <property type="entry name" value="YCAO"/>
    <property type="match status" value="1"/>
</dbReference>
<evidence type="ECO:0000313" key="2">
    <source>
        <dbReference type="EMBL" id="PIS41342.1"/>
    </source>
</evidence>
<feature type="domain" description="YcaO" evidence="1">
    <location>
        <begin position="70"/>
        <end position="429"/>
    </location>
</feature>
<dbReference type="EMBL" id="PEXV01000118">
    <property type="protein sequence ID" value="PIS41342.1"/>
    <property type="molecule type" value="Genomic_DNA"/>
</dbReference>
<dbReference type="Gene3D" id="3.30.1330.230">
    <property type="match status" value="1"/>
</dbReference>
<proteinExistence type="predicted"/>
<accession>A0A2H0YUD0</accession>
<protein>
    <recommendedName>
        <fullName evidence="1">YcaO domain-containing protein</fullName>
    </recommendedName>
</protein>
<dbReference type="Gene3D" id="3.30.40.250">
    <property type="match status" value="1"/>
</dbReference>
<sequence length="429" mass="48250">MRMALGLPDSYWPFITILFGLEAQDVPQSKKLFKELEVNWSGGVKEGYQLPFSMVFACLEGSSSTDWSCGRSVDPETALTKARSEAIEWDASSRFEGRLITAPFKELERALNPQSIVSYHPRQYLQTDFPFAAFDPQRLVSWTEGIEVSSGQPIYIPADCTFFPYDPHYQPYTSCNSSGTAAHPNREQAIENAVLELIERDAFMLHWLLGTGVPRVSYGSLPDSAIKRIHDLEKLGFKVSARNLTLDFLPVILVFAQNTQRSFTTCAAACDYDAGLALDHALQEVESAIFTRMDSVGTTTIKPRDVRFTDDHGYLYEQSRYFKRADFLVNTPKVKSLGIINRQNNVRNWHQLLSQIERKGLKLYVVDLSSKDASLHVARALIPGLIPMSFGFGIEPKGMTRIYSDSVSLGLRTSVPKYGELQSFPHPYT</sequence>
<dbReference type="InterPro" id="IPR003776">
    <property type="entry name" value="YcaO-like_dom"/>
</dbReference>
<dbReference type="PANTHER" id="PTHR37809">
    <property type="entry name" value="RIBOSOMAL PROTEIN S12 METHYLTHIOTRANSFERASE ACCESSORY FACTOR YCAO"/>
    <property type="match status" value="1"/>
</dbReference>
<dbReference type="Gene3D" id="3.30.160.660">
    <property type="match status" value="1"/>
</dbReference>
<gene>
    <name evidence="2" type="ORF">COT25_03595</name>
</gene>
<dbReference type="AlphaFoldDB" id="A0A2H0YUD0"/>
<evidence type="ECO:0000313" key="3">
    <source>
        <dbReference type="Proteomes" id="UP000228711"/>
    </source>
</evidence>